<dbReference type="AlphaFoldDB" id="A0AAD1UBG7"/>
<evidence type="ECO:0000313" key="2">
    <source>
        <dbReference type="Proteomes" id="UP001295684"/>
    </source>
</evidence>
<proteinExistence type="predicted"/>
<dbReference type="EMBL" id="CAMPGE010006805">
    <property type="protein sequence ID" value="CAI2365701.1"/>
    <property type="molecule type" value="Genomic_DNA"/>
</dbReference>
<reference evidence="1" key="1">
    <citation type="submission" date="2023-07" db="EMBL/GenBank/DDBJ databases">
        <authorList>
            <consortium name="AG Swart"/>
            <person name="Singh M."/>
            <person name="Singh A."/>
            <person name="Seah K."/>
            <person name="Emmerich C."/>
        </authorList>
    </citation>
    <scope>NUCLEOTIDE SEQUENCE</scope>
    <source>
        <strain evidence="1">DP1</strain>
    </source>
</reference>
<evidence type="ECO:0000313" key="1">
    <source>
        <dbReference type="EMBL" id="CAI2365701.1"/>
    </source>
</evidence>
<dbReference type="Proteomes" id="UP001295684">
    <property type="component" value="Unassembled WGS sequence"/>
</dbReference>
<gene>
    <name evidence="1" type="ORF">ECRASSUSDP1_LOCUS7000</name>
</gene>
<sequence length="149" mass="17127">MISSTGRKQKESPSIQENISEYSFKNIKLSSRKRQYKGASGLSNMEYEEFGGKCRFAEKSRGMNRKEKVCDKVSSLARNNEDAKQFVMPSSAILTTQILNMELMNVENKVSQLNCCKKDLDLLKNKFRESQHKRKRGASQIMNKGFQEN</sequence>
<keyword evidence="2" id="KW-1185">Reference proteome</keyword>
<comment type="caution">
    <text evidence="1">The sequence shown here is derived from an EMBL/GenBank/DDBJ whole genome shotgun (WGS) entry which is preliminary data.</text>
</comment>
<name>A0AAD1UBG7_EUPCR</name>
<protein>
    <submittedName>
        <fullName evidence="1">Uncharacterized protein</fullName>
    </submittedName>
</protein>
<organism evidence="1 2">
    <name type="scientific">Euplotes crassus</name>
    <dbReference type="NCBI Taxonomy" id="5936"/>
    <lineage>
        <taxon>Eukaryota</taxon>
        <taxon>Sar</taxon>
        <taxon>Alveolata</taxon>
        <taxon>Ciliophora</taxon>
        <taxon>Intramacronucleata</taxon>
        <taxon>Spirotrichea</taxon>
        <taxon>Hypotrichia</taxon>
        <taxon>Euplotida</taxon>
        <taxon>Euplotidae</taxon>
        <taxon>Moneuplotes</taxon>
    </lineage>
</organism>
<accession>A0AAD1UBG7</accession>